<dbReference type="Proteomes" id="UP000519023">
    <property type="component" value="Unassembled WGS sequence"/>
</dbReference>
<dbReference type="RefSeq" id="WP_169575305.1">
    <property type="nucleotide sequence ID" value="NZ_JABBFV010000032.1"/>
</dbReference>
<evidence type="ECO:0000313" key="2">
    <source>
        <dbReference type="Proteomes" id="UP000519023"/>
    </source>
</evidence>
<accession>A0A7X9ZW37</accession>
<dbReference type="EMBL" id="JABBFV010000032">
    <property type="protein sequence ID" value="NML12999.1"/>
    <property type="molecule type" value="Genomic_DNA"/>
</dbReference>
<proteinExistence type="predicted"/>
<sequence length="81" mass="8683">MAAARQISWADEYFVFTCVSRPDASEYRDDVEQNDTNLSGVAEIIPLFGELADMLQDAVADASIAPIDVKITAFTLAGALG</sequence>
<organism evidence="1 2">
    <name type="scientific">Sphingobium psychrophilum</name>
    <dbReference type="NCBI Taxonomy" id="2728834"/>
    <lineage>
        <taxon>Bacteria</taxon>
        <taxon>Pseudomonadati</taxon>
        <taxon>Pseudomonadota</taxon>
        <taxon>Alphaproteobacteria</taxon>
        <taxon>Sphingomonadales</taxon>
        <taxon>Sphingomonadaceae</taxon>
        <taxon>Sphingobium</taxon>
    </lineage>
</organism>
<keyword evidence="2" id="KW-1185">Reference proteome</keyword>
<protein>
    <submittedName>
        <fullName evidence="1">Uncharacterized protein</fullName>
    </submittedName>
</protein>
<evidence type="ECO:0000313" key="1">
    <source>
        <dbReference type="EMBL" id="NML12999.1"/>
    </source>
</evidence>
<comment type="caution">
    <text evidence="1">The sequence shown here is derived from an EMBL/GenBank/DDBJ whole genome shotgun (WGS) entry which is preliminary data.</text>
</comment>
<gene>
    <name evidence="1" type="ORF">HHL08_23180</name>
</gene>
<name>A0A7X9ZW37_9SPHN</name>
<dbReference type="AlphaFoldDB" id="A0A7X9ZW37"/>
<reference evidence="1 2" key="1">
    <citation type="submission" date="2020-04" db="EMBL/GenBank/DDBJ databases">
        <title>Sphingobium sp. AR-3-1 isolated from Arctic soil.</title>
        <authorList>
            <person name="Dahal R.H."/>
            <person name="Chaudhary D.K."/>
        </authorList>
    </citation>
    <scope>NUCLEOTIDE SEQUENCE [LARGE SCALE GENOMIC DNA]</scope>
    <source>
        <strain evidence="1 2">AR-3-1</strain>
    </source>
</reference>